<proteinExistence type="predicted"/>
<sequence length="75" mass="9010">MFPSVLSREALLINRALELFKASVYFLSKSFSLSPKKKKSPYYLHAISLLHIYQYWWYSDFMINIRSEIQIFRLA</sequence>
<dbReference type="Proteomes" id="UP000199440">
    <property type="component" value="Unassembled WGS sequence"/>
</dbReference>
<keyword evidence="2" id="KW-1185">Reference proteome</keyword>
<dbReference type="AlphaFoldDB" id="A0A1G9JJX7"/>
<protein>
    <submittedName>
        <fullName evidence="1">Uncharacterized protein</fullName>
    </submittedName>
</protein>
<reference evidence="1 2" key="1">
    <citation type="submission" date="2016-10" db="EMBL/GenBank/DDBJ databases">
        <authorList>
            <person name="de Groot N.N."/>
        </authorList>
    </citation>
    <scope>NUCLEOTIDE SEQUENCE [LARGE SCALE GENOMIC DNA]</scope>
    <source>
        <strain evidence="1 2">DSM 19886</strain>
    </source>
</reference>
<dbReference type="EMBL" id="FNGV01000001">
    <property type="protein sequence ID" value="SDL37575.1"/>
    <property type="molecule type" value="Genomic_DNA"/>
</dbReference>
<gene>
    <name evidence="1" type="ORF">SAMN04488514_101581</name>
</gene>
<accession>A0A1G9JJX7</accession>
<organism evidence="1 2">
    <name type="scientific">Kriegella aquimaris</name>
    <dbReference type="NCBI Taxonomy" id="192904"/>
    <lineage>
        <taxon>Bacteria</taxon>
        <taxon>Pseudomonadati</taxon>
        <taxon>Bacteroidota</taxon>
        <taxon>Flavobacteriia</taxon>
        <taxon>Flavobacteriales</taxon>
        <taxon>Flavobacteriaceae</taxon>
        <taxon>Kriegella</taxon>
    </lineage>
</organism>
<name>A0A1G9JJX7_9FLAO</name>
<evidence type="ECO:0000313" key="2">
    <source>
        <dbReference type="Proteomes" id="UP000199440"/>
    </source>
</evidence>
<evidence type="ECO:0000313" key="1">
    <source>
        <dbReference type="EMBL" id="SDL37575.1"/>
    </source>
</evidence>